<name>A0A326UDK8_THEHA</name>
<proteinExistence type="predicted"/>
<organism evidence="2 3">
    <name type="scientific">Thermosporothrix hazakensis</name>
    <dbReference type="NCBI Taxonomy" id="644383"/>
    <lineage>
        <taxon>Bacteria</taxon>
        <taxon>Bacillati</taxon>
        <taxon>Chloroflexota</taxon>
        <taxon>Ktedonobacteria</taxon>
        <taxon>Ktedonobacterales</taxon>
        <taxon>Thermosporotrichaceae</taxon>
        <taxon>Thermosporothrix</taxon>
    </lineage>
</organism>
<dbReference type="Proteomes" id="UP000248806">
    <property type="component" value="Unassembled WGS sequence"/>
</dbReference>
<dbReference type="InterPro" id="IPR002934">
    <property type="entry name" value="Polymerase_NTP_transf_dom"/>
</dbReference>
<dbReference type="SUPFAM" id="SSF81301">
    <property type="entry name" value="Nucleotidyltransferase"/>
    <property type="match status" value="1"/>
</dbReference>
<protein>
    <submittedName>
        <fullName evidence="2">Nucleotidyltransferase-like protein</fullName>
    </submittedName>
</protein>
<dbReference type="InterPro" id="IPR043519">
    <property type="entry name" value="NT_sf"/>
</dbReference>
<keyword evidence="3" id="KW-1185">Reference proteome</keyword>
<dbReference type="Pfam" id="PF01909">
    <property type="entry name" value="NTP_transf_2"/>
    <property type="match status" value="1"/>
</dbReference>
<sequence length="233" mass="26925">MQSLYQRLLERLQQEFGDDLEGVLLTGSRIHSTPGPNSDLDVHVVIRQPRRKRHNFLLDGHEIEMFINPANQLQREIHNGSPVNPHMFAFGHILYDPQGVLAELQEEARQVWEAGPPELQHLWSIRYAVADTLRDIEDVADDEATATLLISSLCQWLIQVHFQLQHRWWDKPKRLLQELARWDETAAREARTALTSGPLLERVAALRRLAEYILKPVGGPMPLEWEIDWSDVS</sequence>
<dbReference type="RefSeq" id="WP_111318098.1">
    <property type="nucleotide sequence ID" value="NZ_BIFX01000001.1"/>
</dbReference>
<keyword evidence="2" id="KW-0808">Transferase</keyword>
<gene>
    <name evidence="2" type="ORF">EI42_00304</name>
</gene>
<dbReference type="GO" id="GO:0016779">
    <property type="term" value="F:nucleotidyltransferase activity"/>
    <property type="evidence" value="ECO:0007669"/>
    <property type="project" value="InterPro"/>
</dbReference>
<evidence type="ECO:0000313" key="3">
    <source>
        <dbReference type="Proteomes" id="UP000248806"/>
    </source>
</evidence>
<dbReference type="AlphaFoldDB" id="A0A326UDK8"/>
<dbReference type="EMBL" id="QKUF01000001">
    <property type="protein sequence ID" value="PZW36134.1"/>
    <property type="molecule type" value="Genomic_DNA"/>
</dbReference>
<dbReference type="OrthoDB" id="43980at2"/>
<evidence type="ECO:0000313" key="2">
    <source>
        <dbReference type="EMBL" id="PZW36134.1"/>
    </source>
</evidence>
<feature type="domain" description="Polymerase nucleotidyl transferase" evidence="1">
    <location>
        <begin position="7"/>
        <end position="77"/>
    </location>
</feature>
<dbReference type="Gene3D" id="3.30.460.10">
    <property type="entry name" value="Beta Polymerase, domain 2"/>
    <property type="match status" value="1"/>
</dbReference>
<comment type="caution">
    <text evidence="2">The sequence shown here is derived from an EMBL/GenBank/DDBJ whole genome shotgun (WGS) entry which is preliminary data.</text>
</comment>
<evidence type="ECO:0000259" key="1">
    <source>
        <dbReference type="Pfam" id="PF01909"/>
    </source>
</evidence>
<reference evidence="2 3" key="1">
    <citation type="submission" date="2018-06" db="EMBL/GenBank/DDBJ databases">
        <title>Genomic Encyclopedia of Archaeal and Bacterial Type Strains, Phase II (KMG-II): from individual species to whole genera.</title>
        <authorList>
            <person name="Goeker M."/>
        </authorList>
    </citation>
    <scope>NUCLEOTIDE SEQUENCE [LARGE SCALE GENOMIC DNA]</scope>
    <source>
        <strain evidence="2 3">ATCC BAA-1881</strain>
    </source>
</reference>
<accession>A0A326UDK8</accession>